<evidence type="ECO:0008006" key="4">
    <source>
        <dbReference type="Google" id="ProtNLM"/>
    </source>
</evidence>
<keyword evidence="3" id="KW-1185">Reference proteome</keyword>
<feature type="region of interest" description="Disordered" evidence="1">
    <location>
        <begin position="130"/>
        <end position="199"/>
    </location>
</feature>
<dbReference type="Proteomes" id="UP000464013">
    <property type="component" value="Chromosome"/>
</dbReference>
<organism evidence="2 3">
    <name type="scientific">Billgrantia tianxiuensis</name>
    <dbReference type="NCBI Taxonomy" id="2497861"/>
    <lineage>
        <taxon>Bacteria</taxon>
        <taxon>Pseudomonadati</taxon>
        <taxon>Pseudomonadota</taxon>
        <taxon>Gammaproteobacteria</taxon>
        <taxon>Oceanospirillales</taxon>
        <taxon>Halomonadaceae</taxon>
        <taxon>Billgrantia</taxon>
    </lineage>
</organism>
<dbReference type="EMBL" id="CP035042">
    <property type="protein sequence ID" value="QHC48660.1"/>
    <property type="molecule type" value="Genomic_DNA"/>
</dbReference>
<dbReference type="AlphaFoldDB" id="A0A6I6SL85"/>
<gene>
    <name evidence="2" type="ORF">EKK97_02260</name>
</gene>
<dbReference type="RefSeq" id="WP_159548570.1">
    <property type="nucleotide sequence ID" value="NZ_CP035042.1"/>
</dbReference>
<evidence type="ECO:0000313" key="2">
    <source>
        <dbReference type="EMBL" id="QHC48660.1"/>
    </source>
</evidence>
<reference evidence="2 3" key="1">
    <citation type="submission" date="2019-01" db="EMBL/GenBank/DDBJ databases">
        <title>Complete genome of a denitifying bacterium Halomons sp. BC-M4-5.</title>
        <authorList>
            <person name="Wang L."/>
            <person name="Shao Z."/>
        </authorList>
    </citation>
    <scope>NUCLEOTIDE SEQUENCE [LARGE SCALE GENOMIC DNA]</scope>
    <source>
        <strain evidence="2 3">BC-M4-5</strain>
    </source>
</reference>
<dbReference type="OrthoDB" id="6166765at2"/>
<evidence type="ECO:0000313" key="3">
    <source>
        <dbReference type="Proteomes" id="UP000464013"/>
    </source>
</evidence>
<protein>
    <recommendedName>
        <fullName evidence="4">DUF4267 domain-containing protein</fullName>
    </recommendedName>
</protein>
<dbReference type="KEGG" id="htx:EKK97_02260"/>
<name>A0A6I6SL85_9GAMM</name>
<proteinExistence type="predicted"/>
<feature type="compositionally biased region" description="Low complexity" evidence="1">
    <location>
        <begin position="152"/>
        <end position="178"/>
    </location>
</feature>
<accession>A0A6I6SL85</accession>
<evidence type="ECO:0000256" key="1">
    <source>
        <dbReference type="SAM" id="MobiDB-lite"/>
    </source>
</evidence>
<sequence length="199" mass="20969">MNIDRRHSLKPSDRLARGLGWLGIGLGLYQLLAPRSVTRALGVEGAEALVRTCGARGVATGFGALTVNPKPALWARSAGDILDLAALLALLADRDHPRRGSVKLALVGVGACTAVSLYCAQDQTRRHAYQAGRTPDYSTRSGFPQGVERARGAAARSGGLPSRPAALPSPARSPGPRLQSTASYRRDTSGYAKGSDYDY</sequence>